<dbReference type="InterPro" id="IPR020904">
    <property type="entry name" value="Sc_DH/Rdtase_CS"/>
</dbReference>
<name>A0ABT5JEI0_RHOTP</name>
<organism evidence="4 5">
    <name type="scientific">Rhodoplanes tepidamans</name>
    <name type="common">Rhodoplanes cryptolactis</name>
    <dbReference type="NCBI Taxonomy" id="200616"/>
    <lineage>
        <taxon>Bacteria</taxon>
        <taxon>Pseudomonadati</taxon>
        <taxon>Pseudomonadota</taxon>
        <taxon>Alphaproteobacteria</taxon>
        <taxon>Hyphomicrobiales</taxon>
        <taxon>Nitrobacteraceae</taxon>
        <taxon>Rhodoplanes</taxon>
    </lineage>
</organism>
<dbReference type="InterPro" id="IPR036291">
    <property type="entry name" value="NAD(P)-bd_dom_sf"/>
</dbReference>
<reference evidence="4" key="1">
    <citation type="journal article" date="2023" name="Microbiol Resour">
        <title>Genome Sequences of Rhodoplanes serenus and Two Thermotolerant Strains, Rhodoplanes tepidamans and 'Rhodoplanes cryptolactis,' Further Refine the Genus.</title>
        <authorList>
            <person name="Rayyan A.A."/>
            <person name="Kyndt J.A."/>
        </authorList>
    </citation>
    <scope>NUCLEOTIDE SEQUENCE</scope>
    <source>
        <strain evidence="4">DSM 9987</strain>
    </source>
</reference>
<protein>
    <submittedName>
        <fullName evidence="4">SDR family NAD(P)-dependent oxidoreductase</fullName>
    </submittedName>
</protein>
<dbReference type="PRINTS" id="PR00081">
    <property type="entry name" value="GDHRDH"/>
</dbReference>
<evidence type="ECO:0000256" key="1">
    <source>
        <dbReference type="ARBA" id="ARBA00006484"/>
    </source>
</evidence>
<dbReference type="PANTHER" id="PTHR44196:SF4">
    <property type="entry name" value="SHORT CHAIN DEHYDROGENASE"/>
    <property type="match status" value="1"/>
</dbReference>
<evidence type="ECO:0000259" key="3">
    <source>
        <dbReference type="SMART" id="SM00822"/>
    </source>
</evidence>
<dbReference type="PROSITE" id="PS00061">
    <property type="entry name" value="ADH_SHORT"/>
    <property type="match status" value="1"/>
</dbReference>
<sequence length="246" mass="25925">MTKPLSDKIALVTGASRGIGSATALALAKAGAHVVAVARTVGGLEELDDAVKAAGGSATLVPLDLADTDGIARLALVLNDRYGRLDVLVANAGRLGPVTPLPHVDPKEWDELMQVNVTANLHILRCFDPLLRKAPAARVVFVSSGAAHSGKAYRGPYAISKAALEMMGRTYAAETVTTPVRVNVINPGPTRTRMRAQLMPGEDPQTVQPPEDAAAAILSLCLPSFQETGRLFDLRAGRLLHYNPPD</sequence>
<dbReference type="CDD" id="cd05233">
    <property type="entry name" value="SDR_c"/>
    <property type="match status" value="1"/>
</dbReference>
<keyword evidence="5" id="KW-1185">Reference proteome</keyword>
<dbReference type="SUPFAM" id="SSF51735">
    <property type="entry name" value="NAD(P)-binding Rossmann-fold domains"/>
    <property type="match status" value="1"/>
</dbReference>
<feature type="domain" description="Ketoreductase" evidence="3">
    <location>
        <begin position="8"/>
        <end position="190"/>
    </location>
</feature>
<dbReference type="InterPro" id="IPR002347">
    <property type="entry name" value="SDR_fam"/>
</dbReference>
<evidence type="ECO:0000256" key="2">
    <source>
        <dbReference type="ARBA" id="ARBA00023002"/>
    </source>
</evidence>
<reference evidence="4" key="2">
    <citation type="submission" date="2023-02" db="EMBL/GenBank/DDBJ databases">
        <authorList>
            <person name="Rayyan A."/>
            <person name="Meyer T."/>
            <person name="Kyndt J.A."/>
        </authorList>
    </citation>
    <scope>NUCLEOTIDE SEQUENCE</scope>
    <source>
        <strain evidence="4">DSM 9987</strain>
    </source>
</reference>
<dbReference type="RefSeq" id="WP_272778923.1">
    <property type="nucleotide sequence ID" value="NZ_JAQQLI010000037.1"/>
</dbReference>
<gene>
    <name evidence="4" type="ORF">PQJ73_20540</name>
</gene>
<evidence type="ECO:0000313" key="5">
    <source>
        <dbReference type="Proteomes" id="UP001165652"/>
    </source>
</evidence>
<dbReference type="InterPro" id="IPR057326">
    <property type="entry name" value="KR_dom"/>
</dbReference>
<dbReference type="SMART" id="SM00822">
    <property type="entry name" value="PKS_KR"/>
    <property type="match status" value="1"/>
</dbReference>
<dbReference type="Proteomes" id="UP001165652">
    <property type="component" value="Unassembled WGS sequence"/>
</dbReference>
<comment type="similarity">
    <text evidence="1">Belongs to the short-chain dehydrogenases/reductases (SDR) family.</text>
</comment>
<dbReference type="Pfam" id="PF00106">
    <property type="entry name" value="adh_short"/>
    <property type="match status" value="1"/>
</dbReference>
<keyword evidence="2" id="KW-0560">Oxidoreductase</keyword>
<dbReference type="EMBL" id="JAQQLI010000037">
    <property type="protein sequence ID" value="MDC7788085.1"/>
    <property type="molecule type" value="Genomic_DNA"/>
</dbReference>
<accession>A0ABT5JEI0</accession>
<proteinExistence type="inferred from homology"/>
<dbReference type="PANTHER" id="PTHR44196">
    <property type="entry name" value="DEHYDROGENASE/REDUCTASE SDR FAMILY MEMBER 7B"/>
    <property type="match status" value="1"/>
</dbReference>
<evidence type="ECO:0000313" key="4">
    <source>
        <dbReference type="EMBL" id="MDC7788085.1"/>
    </source>
</evidence>
<dbReference type="Gene3D" id="3.40.50.720">
    <property type="entry name" value="NAD(P)-binding Rossmann-like Domain"/>
    <property type="match status" value="1"/>
</dbReference>
<comment type="caution">
    <text evidence="4">The sequence shown here is derived from an EMBL/GenBank/DDBJ whole genome shotgun (WGS) entry which is preliminary data.</text>
</comment>